<evidence type="ECO:0000256" key="5">
    <source>
        <dbReference type="ARBA" id="ARBA00022729"/>
    </source>
</evidence>
<proteinExistence type="inferred from homology"/>
<evidence type="ECO:0000256" key="7">
    <source>
        <dbReference type="SAM" id="SignalP"/>
    </source>
</evidence>
<dbReference type="SUPFAM" id="SSF53756">
    <property type="entry name" value="UDP-Glycosyltransferase/glycogen phosphorylase"/>
    <property type="match status" value="1"/>
</dbReference>
<comment type="caution">
    <text evidence="8">The sequence shown here is derived from an EMBL/GenBank/DDBJ whole genome shotgun (WGS) entry which is preliminary data.</text>
</comment>
<dbReference type="EC" id="2.4.1.17" evidence="2"/>
<keyword evidence="4" id="KW-0808">Transferase</keyword>
<protein>
    <recommendedName>
        <fullName evidence="2">glucuronosyltransferase</fullName>
        <ecNumber evidence="2">2.4.1.17</ecNumber>
    </recommendedName>
</protein>
<evidence type="ECO:0000313" key="8">
    <source>
        <dbReference type="EMBL" id="KAK6729964.1"/>
    </source>
</evidence>
<keyword evidence="9" id="KW-1185">Reference proteome</keyword>
<reference evidence="8 9" key="1">
    <citation type="submission" date="2023-08" db="EMBL/GenBank/DDBJ databases">
        <title>A Necator americanus chromosomal reference genome.</title>
        <authorList>
            <person name="Ilik V."/>
            <person name="Petrzelkova K.J."/>
            <person name="Pardy F."/>
            <person name="Fuh T."/>
            <person name="Niatou-Singa F.S."/>
            <person name="Gouil Q."/>
            <person name="Baker L."/>
            <person name="Ritchie M.E."/>
            <person name="Jex A.R."/>
            <person name="Gazzola D."/>
            <person name="Li H."/>
            <person name="Toshio Fujiwara R."/>
            <person name="Zhan B."/>
            <person name="Aroian R.V."/>
            <person name="Pafco B."/>
            <person name="Schwarz E.M."/>
        </authorList>
    </citation>
    <scope>NUCLEOTIDE SEQUENCE [LARGE SCALE GENOMIC DNA]</scope>
    <source>
        <strain evidence="8 9">Aroian</strain>
        <tissue evidence="8">Whole animal</tissue>
    </source>
</reference>
<gene>
    <name evidence="8" type="primary">Necator_chrI.g2925</name>
    <name evidence="8" type="ORF">RB195_006796</name>
</gene>
<comment type="similarity">
    <text evidence="1">Belongs to the UDP-glycosyltransferase family.</text>
</comment>
<comment type="catalytic activity">
    <reaction evidence="6">
        <text>glucuronate acceptor + UDP-alpha-D-glucuronate = acceptor beta-D-glucuronoside + UDP + H(+)</text>
        <dbReference type="Rhea" id="RHEA:21032"/>
        <dbReference type="ChEBI" id="CHEBI:15378"/>
        <dbReference type="ChEBI" id="CHEBI:58052"/>
        <dbReference type="ChEBI" id="CHEBI:58223"/>
        <dbReference type="ChEBI" id="CHEBI:132367"/>
        <dbReference type="ChEBI" id="CHEBI:132368"/>
        <dbReference type="EC" id="2.4.1.17"/>
    </reaction>
</comment>
<dbReference type="EMBL" id="JAVFWL010000001">
    <property type="protein sequence ID" value="KAK6729964.1"/>
    <property type="molecule type" value="Genomic_DNA"/>
</dbReference>
<feature type="chain" id="PRO_5046144346" description="glucuronosyltransferase" evidence="7">
    <location>
        <begin position="18"/>
        <end position="346"/>
    </location>
</feature>
<feature type="signal peptide" evidence="7">
    <location>
        <begin position="1"/>
        <end position="17"/>
    </location>
</feature>
<dbReference type="Pfam" id="PF00201">
    <property type="entry name" value="UDPGT"/>
    <property type="match status" value="1"/>
</dbReference>
<name>A0ABR1BUA0_NECAM</name>
<dbReference type="Proteomes" id="UP001303046">
    <property type="component" value="Unassembled WGS sequence"/>
</dbReference>
<evidence type="ECO:0000256" key="6">
    <source>
        <dbReference type="ARBA" id="ARBA00047475"/>
    </source>
</evidence>
<dbReference type="PANTHER" id="PTHR48043">
    <property type="entry name" value="EG:EG0003.4 PROTEIN-RELATED"/>
    <property type="match status" value="1"/>
</dbReference>
<keyword evidence="5 7" id="KW-0732">Signal</keyword>
<dbReference type="InterPro" id="IPR050271">
    <property type="entry name" value="UDP-glycosyltransferase"/>
</dbReference>
<organism evidence="8 9">
    <name type="scientific">Necator americanus</name>
    <name type="common">Human hookworm</name>
    <dbReference type="NCBI Taxonomy" id="51031"/>
    <lineage>
        <taxon>Eukaryota</taxon>
        <taxon>Metazoa</taxon>
        <taxon>Ecdysozoa</taxon>
        <taxon>Nematoda</taxon>
        <taxon>Chromadorea</taxon>
        <taxon>Rhabditida</taxon>
        <taxon>Rhabditina</taxon>
        <taxon>Rhabditomorpha</taxon>
        <taxon>Strongyloidea</taxon>
        <taxon>Ancylostomatidae</taxon>
        <taxon>Bunostominae</taxon>
        <taxon>Necator</taxon>
    </lineage>
</organism>
<evidence type="ECO:0000256" key="4">
    <source>
        <dbReference type="ARBA" id="ARBA00022679"/>
    </source>
</evidence>
<evidence type="ECO:0000256" key="3">
    <source>
        <dbReference type="ARBA" id="ARBA00022676"/>
    </source>
</evidence>
<evidence type="ECO:0000313" key="9">
    <source>
        <dbReference type="Proteomes" id="UP001303046"/>
    </source>
</evidence>
<accession>A0ABR1BUA0</accession>
<dbReference type="PANTHER" id="PTHR48043:SF23">
    <property type="entry name" value="UDP-GLUCURONOSYLTRANSFERASE"/>
    <property type="match status" value="1"/>
</dbReference>
<sequence>MISFVLCLFIHFQVCVGYKFLIYSPFLGHSHVTFLGRIADVLTNGGHDVTVVMPEIDTGELERTGVRVTKKIIRTPGDMRARKVFKEGQEREYRDIWTSSTNTLTMLQIAKSRSDILSYQCEILINDDALLEQLREEKFDAAIAEVYYICGLGLFEALNITTTMAVTALTHLDSLSYTIGEPIALSYVPWDLSSTNDRMTFLERFRNLVGFLIGQCVLNYIYESELVHFRKKFGTMRDYKDLIAQTSFVFTNGNPYVDFPHPTIHKTVMIGGISVEQNASNYAGSLEKWDKILNVRQHNVLVSFGSMAKSVDMPIQYKCKENVENSIIVDRQIHVFGLDIGEEIEG</sequence>
<evidence type="ECO:0000256" key="1">
    <source>
        <dbReference type="ARBA" id="ARBA00009995"/>
    </source>
</evidence>
<keyword evidence="3" id="KW-0328">Glycosyltransferase</keyword>
<dbReference type="InterPro" id="IPR002213">
    <property type="entry name" value="UDP_glucos_trans"/>
</dbReference>
<dbReference type="Gene3D" id="3.40.50.2000">
    <property type="entry name" value="Glycogen Phosphorylase B"/>
    <property type="match status" value="1"/>
</dbReference>
<evidence type="ECO:0000256" key="2">
    <source>
        <dbReference type="ARBA" id="ARBA00012544"/>
    </source>
</evidence>